<dbReference type="InterPro" id="IPR036282">
    <property type="entry name" value="Glutathione-S-Trfase_C_sf"/>
</dbReference>
<proteinExistence type="inferred from homology"/>
<comment type="similarity">
    <text evidence="1">Belongs to the GST superfamily.</text>
</comment>
<dbReference type="PANTHER" id="PTHR44051:SF8">
    <property type="entry name" value="GLUTATHIONE S-TRANSFERASE GSTA"/>
    <property type="match status" value="1"/>
</dbReference>
<feature type="domain" description="GST N-terminal" evidence="2">
    <location>
        <begin position="9"/>
        <end position="91"/>
    </location>
</feature>
<dbReference type="InterPro" id="IPR004045">
    <property type="entry name" value="Glutathione_S-Trfase_N"/>
</dbReference>
<dbReference type="SUPFAM" id="SSF52833">
    <property type="entry name" value="Thioredoxin-like"/>
    <property type="match status" value="1"/>
</dbReference>
<evidence type="ECO:0000256" key="1">
    <source>
        <dbReference type="ARBA" id="ARBA00007409"/>
    </source>
</evidence>
<protein>
    <recommendedName>
        <fullName evidence="6">Glutathione S-transferase</fullName>
    </recommendedName>
</protein>
<dbReference type="PROSITE" id="PS50404">
    <property type="entry name" value="GST_NTER"/>
    <property type="match status" value="1"/>
</dbReference>
<dbReference type="GeneID" id="19318938"/>
<dbReference type="PROSITE" id="PS50405">
    <property type="entry name" value="GST_CTER"/>
    <property type="match status" value="1"/>
</dbReference>
<gene>
    <name evidence="4" type="ORF">PFL1_04838</name>
</gene>
<dbReference type="Gene3D" id="3.40.30.10">
    <property type="entry name" value="Glutaredoxin"/>
    <property type="match status" value="1"/>
</dbReference>
<dbReference type="CDD" id="cd03188">
    <property type="entry name" value="GST_C_Beta"/>
    <property type="match status" value="1"/>
</dbReference>
<evidence type="ECO:0000259" key="2">
    <source>
        <dbReference type="PROSITE" id="PS50404"/>
    </source>
</evidence>
<dbReference type="HOGENOM" id="CLU_011226_6_1_1"/>
<dbReference type="Gene3D" id="1.20.1050.10">
    <property type="match status" value="1"/>
</dbReference>
<evidence type="ECO:0000313" key="4">
    <source>
        <dbReference type="EMBL" id="EPQ27700.1"/>
    </source>
</evidence>
<evidence type="ECO:0000259" key="3">
    <source>
        <dbReference type="PROSITE" id="PS50405"/>
    </source>
</evidence>
<evidence type="ECO:0008006" key="6">
    <source>
        <dbReference type="Google" id="ProtNLM"/>
    </source>
</evidence>
<dbReference type="eggNOG" id="ENOG502SDBJ">
    <property type="taxonomic scope" value="Eukaryota"/>
</dbReference>
<dbReference type="AlphaFoldDB" id="A0A061H6R0"/>
<dbReference type="SUPFAM" id="SSF47616">
    <property type="entry name" value="GST C-terminal domain-like"/>
    <property type="match status" value="1"/>
</dbReference>
<dbReference type="InterPro" id="IPR036249">
    <property type="entry name" value="Thioredoxin-like_sf"/>
</dbReference>
<sequence>MASTSANVAAAIEFWYSPGSCSVAGHVLLHESNLRFVSHTVPRGYEPNSLPASYTSVNPRKLIPALSVDGEIITELPAILVTVAYLSHHPEWVEGSSSAGLIAGRAKVYEWLGFLSSHVHATAFAAFFRPYRFTDREDVRPVVKQKGRQTIFDALADIEARLPAQPGFVVAGAFSVVDPFVYLIARWAELVETGALHRFPRLQVFARMMEQREATTKALESEGIPPLFQQ</sequence>
<evidence type="ECO:0000313" key="5">
    <source>
        <dbReference type="Proteomes" id="UP000053664"/>
    </source>
</evidence>
<dbReference type="RefSeq" id="XP_007880557.1">
    <property type="nucleotide sequence ID" value="XM_007882366.1"/>
</dbReference>
<dbReference type="Proteomes" id="UP000053664">
    <property type="component" value="Unassembled WGS sequence"/>
</dbReference>
<feature type="domain" description="GST C-terminal" evidence="3">
    <location>
        <begin position="101"/>
        <end position="227"/>
    </location>
</feature>
<reference evidence="4 5" key="1">
    <citation type="journal article" date="2013" name="Plant Cell">
        <title>The transition from a phytopathogenic smut ancestor to an anamorphic biocontrol agent deciphered by comparative whole-genome analysis.</title>
        <authorList>
            <person name="Lefebvre F."/>
            <person name="Joly D.L."/>
            <person name="Labbe C."/>
            <person name="Teichmann B."/>
            <person name="Linning R."/>
            <person name="Belzile F."/>
            <person name="Bakkeren G."/>
            <person name="Belanger R.R."/>
        </authorList>
    </citation>
    <scope>NUCLEOTIDE SEQUENCE [LARGE SCALE GENOMIC DNA]</scope>
    <source>
        <strain evidence="4 5">PF-1</strain>
    </source>
</reference>
<dbReference type="Pfam" id="PF13409">
    <property type="entry name" value="GST_N_2"/>
    <property type="match status" value="1"/>
</dbReference>
<name>A0A061H6R0_9BASI</name>
<dbReference type="InterPro" id="IPR010987">
    <property type="entry name" value="Glutathione-S-Trfase_C-like"/>
</dbReference>
<accession>A0A061H6R0</accession>
<dbReference type="KEGG" id="pfp:PFL1_04838"/>
<dbReference type="PANTHER" id="PTHR44051">
    <property type="entry name" value="GLUTATHIONE S-TRANSFERASE-RELATED"/>
    <property type="match status" value="1"/>
</dbReference>
<organism evidence="4 5">
    <name type="scientific">Pseudozyma flocculosa PF-1</name>
    <dbReference type="NCBI Taxonomy" id="1277687"/>
    <lineage>
        <taxon>Eukaryota</taxon>
        <taxon>Fungi</taxon>
        <taxon>Dikarya</taxon>
        <taxon>Basidiomycota</taxon>
        <taxon>Ustilaginomycotina</taxon>
        <taxon>Ustilaginomycetes</taxon>
        <taxon>Ustilaginales</taxon>
        <taxon>Ustilaginaceae</taxon>
        <taxon>Pseudozyma</taxon>
    </lineage>
</organism>
<dbReference type="EMBL" id="KE361638">
    <property type="protein sequence ID" value="EPQ27700.1"/>
    <property type="molecule type" value="Genomic_DNA"/>
</dbReference>